<sequence>MYLGRRPVTGQRQIPPLNLSRVSTAATASLPSVPSSNSSLSLTLWPPHPPAPTPFSHCDGSLAAPNCDDEAWLRSICSIRSRPIWPGRQDFLACVGGNNPPDWPPRPRPVAQLRLQSLKASLSAALSC</sequence>
<dbReference type="Proteomes" id="UP000176998">
    <property type="component" value="Unassembled WGS sequence"/>
</dbReference>
<dbReference type="OrthoDB" id="10535478at2759"/>
<organism evidence="1 2">
    <name type="scientific">Colletotrichum orchidophilum</name>
    <dbReference type="NCBI Taxonomy" id="1209926"/>
    <lineage>
        <taxon>Eukaryota</taxon>
        <taxon>Fungi</taxon>
        <taxon>Dikarya</taxon>
        <taxon>Ascomycota</taxon>
        <taxon>Pezizomycotina</taxon>
        <taxon>Sordariomycetes</taxon>
        <taxon>Hypocreomycetidae</taxon>
        <taxon>Glomerellales</taxon>
        <taxon>Glomerellaceae</taxon>
        <taxon>Colletotrichum</taxon>
    </lineage>
</organism>
<name>A0A1G4BHZ6_9PEZI</name>
<dbReference type="RefSeq" id="XP_022478272.1">
    <property type="nucleotide sequence ID" value="XM_022615094.1"/>
</dbReference>
<proteinExistence type="predicted"/>
<evidence type="ECO:0000313" key="2">
    <source>
        <dbReference type="Proteomes" id="UP000176998"/>
    </source>
</evidence>
<accession>A0A1G4BHZ6</accession>
<reference evidence="1 2" key="1">
    <citation type="submission" date="2016-09" db="EMBL/GenBank/DDBJ databases">
        <authorList>
            <person name="Capua I."/>
            <person name="De Benedictis P."/>
            <person name="Joannis T."/>
            <person name="Lombin L.H."/>
            <person name="Cattoli G."/>
        </authorList>
    </citation>
    <scope>NUCLEOTIDE SEQUENCE [LARGE SCALE GENOMIC DNA]</scope>
    <source>
        <strain evidence="1 2">IMI 309357</strain>
    </source>
</reference>
<evidence type="ECO:0000313" key="1">
    <source>
        <dbReference type="EMBL" id="OHF01130.1"/>
    </source>
</evidence>
<dbReference type="AlphaFoldDB" id="A0A1G4BHZ6"/>
<protein>
    <submittedName>
        <fullName evidence="1">Uncharacterized protein</fullName>
    </submittedName>
</protein>
<gene>
    <name evidence="1" type="ORF">CORC01_03444</name>
</gene>
<dbReference type="EMBL" id="MJBS01000021">
    <property type="protein sequence ID" value="OHF01130.1"/>
    <property type="molecule type" value="Genomic_DNA"/>
</dbReference>
<dbReference type="GeneID" id="34556604"/>
<comment type="caution">
    <text evidence="1">The sequence shown here is derived from an EMBL/GenBank/DDBJ whole genome shotgun (WGS) entry which is preliminary data.</text>
</comment>
<keyword evidence="2" id="KW-1185">Reference proteome</keyword>